<keyword evidence="11" id="KW-1185">Reference proteome</keyword>
<dbReference type="AlphaFoldDB" id="A0A484K0D3"/>
<sequence length="499" mass="55444">MHNFAADGVSIGRKVLLYPLFPSGEAPCKREDVCGESCVKKGGSCLFHNNSFTQFHAPTITLILFLLPPLLLLFIYIYNYLFSGGPNNSPLYLIDFCCYRPPDHLRISTAQFIEHGHSCVSRKDQQSFDFYAKSAARSGIGGEACAPPVMHQLPPDFSLRPSREEAEAVLFAVVEEVLGKCGVRPESVDVLVSNCSLFCPTPSITSMIINRFKFRSNVKSFSLSGMGCSAAMVAMSAARDVLKVNKNSVALVVSMEAITPNGYLGNDKSMILTNTLFRMGGVAVLLSNRRRDRKTAKYKLCHLVRTHMGADDDSYRSVYQTNDDLGFQGVFLSRKLLQVAGKALKTNISKLGPRALPLSELVLYAYATTKRRILKKGDAFVPNFKKAFEHFCIHAGGRAVIDAVEESLKLSKEDVEASRMTLYRFGNTSSSSVWYELCYLEAKGRIKKGDRVWQMAFGSGFKCNSAVWMCVSELDPNPNNAWSDRIHRYPVEVPKVLDH</sequence>
<keyword evidence="3 6" id="KW-0808">Transferase</keyword>
<dbReference type="InterPro" id="IPR013601">
    <property type="entry name" value="FAE1_typ3_polyketide_synth"/>
</dbReference>
<evidence type="ECO:0000256" key="2">
    <source>
        <dbReference type="ARBA" id="ARBA00005531"/>
    </source>
</evidence>
<evidence type="ECO:0000313" key="10">
    <source>
        <dbReference type="EMBL" id="VFQ59053.1"/>
    </source>
</evidence>
<keyword evidence="4 6" id="KW-0012">Acyltransferase</keyword>
<keyword evidence="7" id="KW-0812">Transmembrane</keyword>
<dbReference type="CDD" id="cd00831">
    <property type="entry name" value="CHS_like"/>
    <property type="match status" value="1"/>
</dbReference>
<dbReference type="InterPro" id="IPR013747">
    <property type="entry name" value="ACP_syn_III_C"/>
</dbReference>
<dbReference type="GO" id="GO:0016020">
    <property type="term" value="C:membrane"/>
    <property type="evidence" value="ECO:0007669"/>
    <property type="project" value="InterPro"/>
</dbReference>
<comment type="catalytic activity">
    <reaction evidence="5">
        <text>a very-long-chain acyl-CoA + malonyl-CoA + H(+) = a very-long-chain 3-oxoacyl-CoA + CO2 + CoA</text>
        <dbReference type="Rhea" id="RHEA:32727"/>
        <dbReference type="ChEBI" id="CHEBI:15378"/>
        <dbReference type="ChEBI" id="CHEBI:16526"/>
        <dbReference type="ChEBI" id="CHEBI:57287"/>
        <dbReference type="ChEBI" id="CHEBI:57384"/>
        <dbReference type="ChEBI" id="CHEBI:90725"/>
        <dbReference type="ChEBI" id="CHEBI:90736"/>
        <dbReference type="EC" id="2.3.1.199"/>
    </reaction>
</comment>
<dbReference type="EMBL" id="OOIL02000002">
    <property type="protein sequence ID" value="VFQ59053.1"/>
    <property type="molecule type" value="Genomic_DNA"/>
</dbReference>
<feature type="transmembrane region" description="Helical" evidence="7">
    <location>
        <begin position="60"/>
        <end position="81"/>
    </location>
</feature>
<dbReference type="InterPro" id="IPR012392">
    <property type="entry name" value="3-ktacl-CoA_syn"/>
</dbReference>
<evidence type="ECO:0000259" key="8">
    <source>
        <dbReference type="Pfam" id="PF08392"/>
    </source>
</evidence>
<accession>A0A484K0D3</accession>
<organism evidence="10 11">
    <name type="scientific">Cuscuta campestris</name>
    <dbReference type="NCBI Taxonomy" id="132261"/>
    <lineage>
        <taxon>Eukaryota</taxon>
        <taxon>Viridiplantae</taxon>
        <taxon>Streptophyta</taxon>
        <taxon>Embryophyta</taxon>
        <taxon>Tracheophyta</taxon>
        <taxon>Spermatophyta</taxon>
        <taxon>Magnoliopsida</taxon>
        <taxon>eudicotyledons</taxon>
        <taxon>Gunneridae</taxon>
        <taxon>Pentapetalae</taxon>
        <taxon>asterids</taxon>
        <taxon>lamiids</taxon>
        <taxon>Solanales</taxon>
        <taxon>Convolvulaceae</taxon>
        <taxon>Cuscuteae</taxon>
        <taxon>Cuscuta</taxon>
        <taxon>Cuscuta subgen. Grammica</taxon>
        <taxon>Cuscuta sect. Cleistogrammica</taxon>
    </lineage>
</organism>
<protein>
    <recommendedName>
        <fullName evidence="6">3-ketoacyl-CoA synthase</fullName>
        <ecNumber evidence="6">2.3.1.-</ecNumber>
    </recommendedName>
</protein>
<evidence type="ECO:0000256" key="7">
    <source>
        <dbReference type="SAM" id="Phobius"/>
    </source>
</evidence>
<dbReference type="Proteomes" id="UP000595140">
    <property type="component" value="Unassembled WGS sequence"/>
</dbReference>
<evidence type="ECO:0000256" key="6">
    <source>
        <dbReference type="PIRNR" id="PIRNR036417"/>
    </source>
</evidence>
<feature type="domain" description="Beta-ketoacyl-[acyl-carrier-protein] synthase III C-terminal" evidence="9">
    <location>
        <begin position="389"/>
        <end position="468"/>
    </location>
</feature>
<evidence type="ECO:0000256" key="1">
    <source>
        <dbReference type="ARBA" id="ARBA00005194"/>
    </source>
</evidence>
<keyword evidence="7" id="KW-1133">Transmembrane helix</keyword>
<name>A0A484K0D3_9ASTE</name>
<dbReference type="EC" id="2.3.1.-" evidence="6"/>
<dbReference type="PIRSF" id="PIRSF036417">
    <property type="entry name" value="3-ktacl-CoA_syn"/>
    <property type="match status" value="1"/>
</dbReference>
<feature type="domain" description="FAE" evidence="8">
    <location>
        <begin position="90"/>
        <end position="372"/>
    </location>
</feature>
<evidence type="ECO:0000256" key="4">
    <source>
        <dbReference type="ARBA" id="ARBA00023315"/>
    </source>
</evidence>
<comment type="pathway">
    <text evidence="1 6">Lipid metabolism; fatty acid biosynthesis.</text>
</comment>
<dbReference type="GO" id="GO:0006633">
    <property type="term" value="P:fatty acid biosynthetic process"/>
    <property type="evidence" value="ECO:0007669"/>
    <property type="project" value="UniProtKB-UniPathway"/>
</dbReference>
<dbReference type="OrthoDB" id="329835at2759"/>
<dbReference type="UniPathway" id="UPA00094"/>
<dbReference type="Pfam" id="PF08541">
    <property type="entry name" value="ACP_syn_III_C"/>
    <property type="match status" value="1"/>
</dbReference>
<comment type="similarity">
    <text evidence="2 6">Belongs to the thiolase-like superfamily. Chalcone/stilbene synthases family.</text>
</comment>
<dbReference type="GO" id="GO:0009922">
    <property type="term" value="F:fatty acid elongase activity"/>
    <property type="evidence" value="ECO:0007669"/>
    <property type="project" value="UniProtKB-EC"/>
</dbReference>
<gene>
    <name evidence="10" type="ORF">CCAM_LOCUS829</name>
</gene>
<proteinExistence type="inferred from homology"/>
<dbReference type="InterPro" id="IPR016039">
    <property type="entry name" value="Thiolase-like"/>
</dbReference>
<dbReference type="SUPFAM" id="SSF53901">
    <property type="entry name" value="Thiolase-like"/>
    <property type="match status" value="1"/>
</dbReference>
<evidence type="ECO:0000259" key="9">
    <source>
        <dbReference type="Pfam" id="PF08541"/>
    </source>
</evidence>
<dbReference type="PANTHER" id="PTHR31561">
    <property type="entry name" value="3-KETOACYL-COA SYNTHASE"/>
    <property type="match status" value="1"/>
</dbReference>
<evidence type="ECO:0000256" key="3">
    <source>
        <dbReference type="ARBA" id="ARBA00022679"/>
    </source>
</evidence>
<reference evidence="10 11" key="1">
    <citation type="submission" date="2018-04" db="EMBL/GenBank/DDBJ databases">
        <authorList>
            <person name="Vogel A."/>
        </authorList>
    </citation>
    <scope>NUCLEOTIDE SEQUENCE [LARGE SCALE GENOMIC DNA]</scope>
</reference>
<keyword evidence="7" id="KW-0472">Membrane</keyword>
<dbReference type="Gene3D" id="3.40.47.10">
    <property type="match status" value="1"/>
</dbReference>
<dbReference type="Pfam" id="PF08392">
    <property type="entry name" value="FAE1_CUT1_RppA"/>
    <property type="match status" value="1"/>
</dbReference>
<evidence type="ECO:0000256" key="5">
    <source>
        <dbReference type="ARBA" id="ARBA00047375"/>
    </source>
</evidence>
<evidence type="ECO:0000313" key="11">
    <source>
        <dbReference type="Proteomes" id="UP000595140"/>
    </source>
</evidence>